<dbReference type="PANTHER" id="PTHR46910:SF20">
    <property type="entry name" value="ZN(II)2CYS6 TRANSCRIPTION FACTOR (EUROFUNG)-RELATED"/>
    <property type="match status" value="1"/>
</dbReference>
<dbReference type="EMBL" id="KV878586">
    <property type="protein sequence ID" value="OJJ58685.1"/>
    <property type="molecule type" value="Genomic_DNA"/>
</dbReference>
<keyword evidence="1" id="KW-0479">Metal-binding</keyword>
<evidence type="ECO:0000256" key="2">
    <source>
        <dbReference type="ARBA" id="ARBA00023015"/>
    </source>
</evidence>
<proteinExistence type="predicted"/>
<dbReference type="InterPro" id="IPR001138">
    <property type="entry name" value="Zn2Cys6_DnaBD"/>
</dbReference>
<dbReference type="GO" id="GO:0006351">
    <property type="term" value="P:DNA-templated transcription"/>
    <property type="evidence" value="ECO:0007669"/>
    <property type="project" value="InterPro"/>
</dbReference>
<sequence>MASSRPNPRSGRYRAACDLCRHKKIHCDGDKPACETCRLAKAPCAFTARPSQNKTAKEQLIDARARIQELEQQLAEQRQLKAKRPLGSTLPQLRIRDPSDFDAALDIFHWHLGFSGPLSPSSPGREAFLSTIYLRTGCQFDLHSFSRRVKASYISQYPSRKSRLVCPKWPGQELIQRCITYYMTENLYSVFPMVLPSTLLSSFDEYCTNSRDEKWQIIAQARFVSFTAFITQIHRHHPDFADAEPDSYIQAALTLLPYLILASNCTEALEAILIIALYITPTGSTPSGQLLLSIAVRKLYNLGAYHRSPTVVDPETHSHLRAVFWMCYAMDKEMCIRSSQPPLIHDTDCDLALPPNYVERSSDRQFLSEPLSQHILLYPSDLRLSILRSKIYRLLYSVESQSQSQSQPQARRLESIRELDAELTELRSAFPIHFQPDPTAYLKPDYKLHDFSIRGMNIHLEYYFCVRKIHEAGILAIDSISPLSSSVELYHHAARSTLYYFLRGEGLVQAPTVWIHAQFILSSALALFWNIIQSPSAASVDGDIQLLQEMKGLFRRLCENCWEGAPLPPLYIFEEFLGMLVYLAGRCQENYKPRTKV</sequence>
<evidence type="ECO:0000313" key="8">
    <source>
        <dbReference type="EMBL" id="OJJ58685.1"/>
    </source>
</evidence>
<keyword evidence="4" id="KW-0804">Transcription</keyword>
<evidence type="ECO:0000256" key="5">
    <source>
        <dbReference type="ARBA" id="ARBA00023242"/>
    </source>
</evidence>
<evidence type="ECO:0000256" key="4">
    <source>
        <dbReference type="ARBA" id="ARBA00023163"/>
    </source>
</evidence>
<dbReference type="Pfam" id="PF00172">
    <property type="entry name" value="Zn_clus"/>
    <property type="match status" value="1"/>
</dbReference>
<evidence type="ECO:0000256" key="1">
    <source>
        <dbReference type="ARBA" id="ARBA00022723"/>
    </source>
</evidence>
<dbReference type="CDD" id="cd12148">
    <property type="entry name" value="fungal_TF_MHR"/>
    <property type="match status" value="1"/>
</dbReference>
<accession>A0A1L9TH14</accession>
<dbReference type="SMART" id="SM00906">
    <property type="entry name" value="Fungal_trans"/>
    <property type="match status" value="1"/>
</dbReference>
<dbReference type="AlphaFoldDB" id="A0A1L9TH14"/>
<dbReference type="Pfam" id="PF04082">
    <property type="entry name" value="Fungal_trans"/>
    <property type="match status" value="1"/>
</dbReference>
<evidence type="ECO:0000259" key="7">
    <source>
        <dbReference type="PROSITE" id="PS50048"/>
    </source>
</evidence>
<dbReference type="STRING" id="1036612.A0A1L9TH14"/>
<keyword evidence="5" id="KW-0539">Nucleus</keyword>
<dbReference type="GO" id="GO:0008270">
    <property type="term" value="F:zinc ion binding"/>
    <property type="evidence" value="ECO:0007669"/>
    <property type="project" value="InterPro"/>
</dbReference>
<dbReference type="InterPro" id="IPR036864">
    <property type="entry name" value="Zn2-C6_fun-type_DNA-bd_sf"/>
</dbReference>
<dbReference type="SUPFAM" id="SSF57701">
    <property type="entry name" value="Zn2/Cys6 DNA-binding domain"/>
    <property type="match status" value="1"/>
</dbReference>
<dbReference type="InterPro" id="IPR007219">
    <property type="entry name" value="XnlR_reg_dom"/>
</dbReference>
<dbReference type="RefSeq" id="XP_040702491.1">
    <property type="nucleotide sequence ID" value="XM_040840313.1"/>
</dbReference>
<dbReference type="SMART" id="SM00066">
    <property type="entry name" value="GAL4"/>
    <property type="match status" value="1"/>
</dbReference>
<keyword evidence="6" id="KW-0175">Coiled coil</keyword>
<evidence type="ECO:0000256" key="6">
    <source>
        <dbReference type="SAM" id="Coils"/>
    </source>
</evidence>
<evidence type="ECO:0000313" key="9">
    <source>
        <dbReference type="Proteomes" id="UP000184356"/>
    </source>
</evidence>
<dbReference type="PANTHER" id="PTHR46910">
    <property type="entry name" value="TRANSCRIPTION FACTOR PDR1"/>
    <property type="match status" value="1"/>
</dbReference>
<dbReference type="VEuPathDB" id="FungiDB:ASPSYDRAFT_1176701"/>
<dbReference type="Gene3D" id="4.10.240.10">
    <property type="entry name" value="Zn(2)-C6 fungal-type DNA-binding domain"/>
    <property type="match status" value="1"/>
</dbReference>
<keyword evidence="9" id="KW-1185">Reference proteome</keyword>
<dbReference type="PROSITE" id="PS00463">
    <property type="entry name" value="ZN2_CY6_FUNGAL_1"/>
    <property type="match status" value="1"/>
</dbReference>
<gene>
    <name evidence="8" type="ORF">ASPSYDRAFT_1176701</name>
</gene>
<protein>
    <recommendedName>
        <fullName evidence="7">Zn(2)-C6 fungal-type domain-containing protein</fullName>
    </recommendedName>
</protein>
<dbReference type="GeneID" id="63756386"/>
<dbReference type="Proteomes" id="UP000184356">
    <property type="component" value="Unassembled WGS sequence"/>
</dbReference>
<name>A0A1L9TH14_9EURO</name>
<keyword evidence="3" id="KW-0238">DNA-binding</keyword>
<reference evidence="9" key="1">
    <citation type="journal article" date="2017" name="Genome Biol.">
        <title>Comparative genomics reveals high biological diversity and specific adaptations in the industrially and medically important fungal genus Aspergillus.</title>
        <authorList>
            <person name="de Vries R.P."/>
            <person name="Riley R."/>
            <person name="Wiebenga A."/>
            <person name="Aguilar-Osorio G."/>
            <person name="Amillis S."/>
            <person name="Uchima C.A."/>
            <person name="Anderluh G."/>
            <person name="Asadollahi M."/>
            <person name="Askin M."/>
            <person name="Barry K."/>
            <person name="Battaglia E."/>
            <person name="Bayram O."/>
            <person name="Benocci T."/>
            <person name="Braus-Stromeyer S.A."/>
            <person name="Caldana C."/>
            <person name="Canovas D."/>
            <person name="Cerqueira G.C."/>
            <person name="Chen F."/>
            <person name="Chen W."/>
            <person name="Choi C."/>
            <person name="Clum A."/>
            <person name="Dos Santos R.A."/>
            <person name="Damasio A.R."/>
            <person name="Diallinas G."/>
            <person name="Emri T."/>
            <person name="Fekete E."/>
            <person name="Flipphi M."/>
            <person name="Freyberg S."/>
            <person name="Gallo A."/>
            <person name="Gournas C."/>
            <person name="Habgood R."/>
            <person name="Hainaut M."/>
            <person name="Harispe M.L."/>
            <person name="Henrissat B."/>
            <person name="Hilden K.S."/>
            <person name="Hope R."/>
            <person name="Hossain A."/>
            <person name="Karabika E."/>
            <person name="Karaffa L."/>
            <person name="Karanyi Z."/>
            <person name="Krasevec N."/>
            <person name="Kuo A."/>
            <person name="Kusch H."/>
            <person name="LaButti K."/>
            <person name="Lagendijk E.L."/>
            <person name="Lapidus A."/>
            <person name="Levasseur A."/>
            <person name="Lindquist E."/>
            <person name="Lipzen A."/>
            <person name="Logrieco A.F."/>
            <person name="MacCabe A."/>
            <person name="Maekelae M.R."/>
            <person name="Malavazi I."/>
            <person name="Melin P."/>
            <person name="Meyer V."/>
            <person name="Mielnichuk N."/>
            <person name="Miskei M."/>
            <person name="Molnar A.P."/>
            <person name="Mule G."/>
            <person name="Ngan C.Y."/>
            <person name="Orejas M."/>
            <person name="Orosz E."/>
            <person name="Ouedraogo J.P."/>
            <person name="Overkamp K.M."/>
            <person name="Park H.-S."/>
            <person name="Perrone G."/>
            <person name="Piumi F."/>
            <person name="Punt P.J."/>
            <person name="Ram A.F."/>
            <person name="Ramon A."/>
            <person name="Rauscher S."/>
            <person name="Record E."/>
            <person name="Riano-Pachon D.M."/>
            <person name="Robert V."/>
            <person name="Roehrig J."/>
            <person name="Ruller R."/>
            <person name="Salamov A."/>
            <person name="Salih N.S."/>
            <person name="Samson R.A."/>
            <person name="Sandor E."/>
            <person name="Sanguinetti M."/>
            <person name="Schuetze T."/>
            <person name="Sepcic K."/>
            <person name="Shelest E."/>
            <person name="Sherlock G."/>
            <person name="Sophianopoulou V."/>
            <person name="Squina F.M."/>
            <person name="Sun H."/>
            <person name="Susca A."/>
            <person name="Todd R.B."/>
            <person name="Tsang A."/>
            <person name="Unkles S.E."/>
            <person name="van de Wiele N."/>
            <person name="van Rossen-Uffink D."/>
            <person name="Oliveira J.V."/>
            <person name="Vesth T.C."/>
            <person name="Visser J."/>
            <person name="Yu J.-H."/>
            <person name="Zhou M."/>
            <person name="Andersen M.R."/>
            <person name="Archer D.B."/>
            <person name="Baker S.E."/>
            <person name="Benoit I."/>
            <person name="Brakhage A.A."/>
            <person name="Braus G.H."/>
            <person name="Fischer R."/>
            <person name="Frisvad J.C."/>
            <person name="Goldman G.H."/>
            <person name="Houbraken J."/>
            <person name="Oakley B."/>
            <person name="Pocsi I."/>
            <person name="Scazzocchio C."/>
            <person name="Seiboth B."/>
            <person name="vanKuyk P.A."/>
            <person name="Wortman J."/>
            <person name="Dyer P.S."/>
            <person name="Grigoriev I.V."/>
        </authorList>
    </citation>
    <scope>NUCLEOTIDE SEQUENCE [LARGE SCALE GENOMIC DNA]</scope>
    <source>
        <strain evidence="9">CBS 593.65</strain>
    </source>
</reference>
<feature type="domain" description="Zn(2)-C6 fungal-type" evidence="7">
    <location>
        <begin position="16"/>
        <end position="46"/>
    </location>
</feature>
<dbReference type="PROSITE" id="PS50048">
    <property type="entry name" value="ZN2_CY6_FUNGAL_2"/>
    <property type="match status" value="1"/>
</dbReference>
<evidence type="ECO:0000256" key="3">
    <source>
        <dbReference type="ARBA" id="ARBA00023125"/>
    </source>
</evidence>
<dbReference type="GO" id="GO:0000981">
    <property type="term" value="F:DNA-binding transcription factor activity, RNA polymerase II-specific"/>
    <property type="evidence" value="ECO:0007669"/>
    <property type="project" value="InterPro"/>
</dbReference>
<dbReference type="GO" id="GO:0003677">
    <property type="term" value="F:DNA binding"/>
    <property type="evidence" value="ECO:0007669"/>
    <property type="project" value="UniProtKB-KW"/>
</dbReference>
<dbReference type="InterPro" id="IPR050987">
    <property type="entry name" value="AtrR-like"/>
</dbReference>
<keyword evidence="2" id="KW-0805">Transcription regulation</keyword>
<dbReference type="OrthoDB" id="4116913at2759"/>
<organism evidence="8 9">
    <name type="scientific">Aspergillus sydowii CBS 593.65</name>
    <dbReference type="NCBI Taxonomy" id="1036612"/>
    <lineage>
        <taxon>Eukaryota</taxon>
        <taxon>Fungi</taxon>
        <taxon>Dikarya</taxon>
        <taxon>Ascomycota</taxon>
        <taxon>Pezizomycotina</taxon>
        <taxon>Eurotiomycetes</taxon>
        <taxon>Eurotiomycetidae</taxon>
        <taxon>Eurotiales</taxon>
        <taxon>Aspergillaceae</taxon>
        <taxon>Aspergillus</taxon>
        <taxon>Aspergillus subgen. Nidulantes</taxon>
    </lineage>
</organism>
<dbReference type="CDD" id="cd00067">
    <property type="entry name" value="GAL4"/>
    <property type="match status" value="1"/>
</dbReference>
<feature type="coiled-coil region" evidence="6">
    <location>
        <begin position="53"/>
        <end position="80"/>
    </location>
</feature>